<dbReference type="Pfam" id="PF07499">
    <property type="entry name" value="RuvA_C"/>
    <property type="match status" value="1"/>
</dbReference>
<dbReference type="CDD" id="cd14332">
    <property type="entry name" value="UBA_RuvA_C"/>
    <property type="match status" value="1"/>
</dbReference>
<comment type="subunit">
    <text evidence="6">Homotetramer. Forms an RuvA(8)-RuvB(12)-Holliday junction (HJ) complex. HJ DNA is sandwiched between 2 RuvA tetramers; dsDNA enters through RuvA and exits via RuvB. An RuvB hexamer assembles on each DNA strand where it exits the tetramer. Each RuvB hexamer is contacted by two RuvA subunits (via domain III) on 2 adjacent RuvB subunits; this complex drives branch migration. In the full resolvosome a probable DNA-RuvA(4)-RuvB(12)-RuvC(2) complex forms which resolves the HJ.</text>
</comment>
<keyword evidence="4 6" id="KW-0233">DNA recombination</keyword>
<protein>
    <recommendedName>
        <fullName evidence="6">Holliday junction branch migration complex subunit RuvA</fullName>
    </recommendedName>
</protein>
<keyword evidence="9" id="KW-0067">ATP-binding</keyword>
<name>A0A072R6M7_BARBA</name>
<dbReference type="GO" id="GO:0009379">
    <property type="term" value="C:Holliday junction helicase complex"/>
    <property type="evidence" value="ECO:0007669"/>
    <property type="project" value="InterPro"/>
</dbReference>
<evidence type="ECO:0000256" key="3">
    <source>
        <dbReference type="ARBA" id="ARBA00023125"/>
    </source>
</evidence>
<feature type="region of interest" description="Domain I" evidence="6">
    <location>
        <begin position="1"/>
        <end position="64"/>
    </location>
</feature>
<dbReference type="RefSeq" id="WP_041849133.1">
    <property type="nucleotide sequence ID" value="NZ_KL503802.1"/>
</dbReference>
<dbReference type="Gene3D" id="1.10.8.10">
    <property type="entry name" value="DNA helicase RuvA subunit, C-terminal domain"/>
    <property type="match status" value="1"/>
</dbReference>
<dbReference type="STRING" id="1293911.H710_00354"/>
<dbReference type="GO" id="GO:0005737">
    <property type="term" value="C:cytoplasm"/>
    <property type="evidence" value="ECO:0007669"/>
    <property type="project" value="UniProtKB-SubCell"/>
</dbReference>
<dbReference type="GO" id="GO:0048476">
    <property type="term" value="C:Holliday junction resolvase complex"/>
    <property type="evidence" value="ECO:0007669"/>
    <property type="project" value="UniProtKB-UniRule"/>
</dbReference>
<evidence type="ECO:0000256" key="5">
    <source>
        <dbReference type="ARBA" id="ARBA00023204"/>
    </source>
</evidence>
<comment type="similarity">
    <text evidence="6">Belongs to the RuvA family.</text>
</comment>
<dbReference type="PATRIC" id="fig|1293911.3.peg.371"/>
<sequence>MIGKLTGILDSVFEDHIILDVQGVGYVIFLSNRLLSSLPERGKAVSFFIETHVREDAIRLFGFETKVEQDWFCLLQNVRGVGAKVALAILSTLPPPQLAQAITLSDIAMISRSPGVGKMVSERIINELKNKALPSNAPHQSMPHFVSHLSETFSQAGTQQTGHQHSMDALAALTKLGFERDQATHALQEAIKAFEGETPSSALLIRHSLKLLSSHSK</sequence>
<evidence type="ECO:0000256" key="4">
    <source>
        <dbReference type="ARBA" id="ARBA00023172"/>
    </source>
</evidence>
<dbReference type="Gene3D" id="2.40.50.140">
    <property type="entry name" value="Nucleic acid-binding proteins"/>
    <property type="match status" value="1"/>
</dbReference>
<dbReference type="GO" id="GO:0006310">
    <property type="term" value="P:DNA recombination"/>
    <property type="evidence" value="ECO:0007669"/>
    <property type="project" value="UniProtKB-UniRule"/>
</dbReference>
<dbReference type="AlphaFoldDB" id="A0A072R6M7"/>
<keyword evidence="2 6" id="KW-0227">DNA damage</keyword>
<dbReference type="NCBIfam" id="TIGR00084">
    <property type="entry name" value="ruvA"/>
    <property type="match status" value="1"/>
</dbReference>
<dbReference type="InterPro" id="IPR013849">
    <property type="entry name" value="DNA_helicase_Holl-junc_RuvA_I"/>
</dbReference>
<dbReference type="GO" id="GO:0006281">
    <property type="term" value="P:DNA repair"/>
    <property type="evidence" value="ECO:0007669"/>
    <property type="project" value="UniProtKB-UniRule"/>
</dbReference>
<feature type="region of interest" description="Domain III" evidence="6">
    <location>
        <begin position="164"/>
        <end position="217"/>
    </location>
</feature>
<keyword evidence="9" id="KW-0347">Helicase</keyword>
<keyword evidence="1 6" id="KW-0963">Cytoplasm</keyword>
<comment type="domain">
    <text evidence="6">Has three domains with a flexible linker between the domains II and III and assumes an 'L' shape. Domain III is highly mobile and contacts RuvB.</text>
</comment>
<comment type="subcellular location">
    <subcellularLocation>
        <location evidence="6">Cytoplasm</location>
    </subcellularLocation>
</comment>
<evidence type="ECO:0000259" key="7">
    <source>
        <dbReference type="Pfam" id="PF01330"/>
    </source>
</evidence>
<dbReference type="Gene3D" id="1.10.150.20">
    <property type="entry name" value="5' to 3' exonuclease, C-terminal subdomain"/>
    <property type="match status" value="1"/>
</dbReference>
<dbReference type="EMBL" id="ASIV01000001">
    <property type="protein sequence ID" value="KEG21405.1"/>
    <property type="molecule type" value="Genomic_DNA"/>
</dbReference>
<evidence type="ECO:0000256" key="6">
    <source>
        <dbReference type="HAMAP-Rule" id="MF_00031"/>
    </source>
</evidence>
<dbReference type="InterPro" id="IPR036267">
    <property type="entry name" value="RuvA_C_sf"/>
</dbReference>
<dbReference type="Pfam" id="PF01330">
    <property type="entry name" value="RuvA_N"/>
    <property type="match status" value="1"/>
</dbReference>
<comment type="function">
    <text evidence="6">The RuvA-RuvB-RuvC complex processes Holliday junction (HJ) DNA during genetic recombination and DNA repair, while the RuvA-RuvB complex plays an important role in the rescue of blocked DNA replication forks via replication fork reversal (RFR). RuvA specifically binds to HJ cruciform DNA, conferring on it an open structure. The RuvB hexamer acts as an ATP-dependent pump, pulling dsDNA into and through the RuvAB complex. HJ branch migration allows RuvC to scan DNA until it finds its consensus sequence, where it cleaves and resolves the cruciform DNA.</text>
</comment>
<dbReference type="GO" id="GO:0005524">
    <property type="term" value="F:ATP binding"/>
    <property type="evidence" value="ECO:0007669"/>
    <property type="project" value="InterPro"/>
</dbReference>
<keyword evidence="9" id="KW-0547">Nucleotide-binding</keyword>
<evidence type="ECO:0000313" key="10">
    <source>
        <dbReference type="Proteomes" id="UP000031740"/>
    </source>
</evidence>
<evidence type="ECO:0000313" key="9">
    <source>
        <dbReference type="EMBL" id="KEG21405.1"/>
    </source>
</evidence>
<organism evidence="9 10">
    <name type="scientific">Bartonella bacilliformis Ver097</name>
    <dbReference type="NCBI Taxonomy" id="1293911"/>
    <lineage>
        <taxon>Bacteria</taxon>
        <taxon>Pseudomonadati</taxon>
        <taxon>Pseudomonadota</taxon>
        <taxon>Alphaproteobacteria</taxon>
        <taxon>Hyphomicrobiales</taxon>
        <taxon>Bartonellaceae</taxon>
        <taxon>Bartonella</taxon>
    </lineage>
</organism>
<dbReference type="InterPro" id="IPR010994">
    <property type="entry name" value="RuvA_2-like"/>
</dbReference>
<dbReference type="Proteomes" id="UP000031740">
    <property type="component" value="Unassembled WGS sequence"/>
</dbReference>
<dbReference type="InterPro" id="IPR000085">
    <property type="entry name" value="RuvA"/>
</dbReference>
<proteinExistence type="inferred from homology"/>
<keyword evidence="9" id="KW-0378">Hydrolase</keyword>
<feature type="domain" description="Holliday junction DNA helicase RuvA C-terminal" evidence="8">
    <location>
        <begin position="168"/>
        <end position="213"/>
    </location>
</feature>
<comment type="caution">
    <text evidence="9">The sequence shown here is derived from an EMBL/GenBank/DDBJ whole genome shotgun (WGS) entry which is preliminary data.</text>
</comment>
<dbReference type="SUPFAM" id="SSF47781">
    <property type="entry name" value="RuvA domain 2-like"/>
    <property type="match status" value="1"/>
</dbReference>
<keyword evidence="3 6" id="KW-0238">DNA-binding</keyword>
<dbReference type="InterPro" id="IPR011114">
    <property type="entry name" value="RuvA_C"/>
</dbReference>
<evidence type="ECO:0000256" key="2">
    <source>
        <dbReference type="ARBA" id="ARBA00022763"/>
    </source>
</evidence>
<dbReference type="HAMAP" id="MF_00031">
    <property type="entry name" value="DNA_HJ_migration_RuvA"/>
    <property type="match status" value="1"/>
</dbReference>
<dbReference type="InterPro" id="IPR012340">
    <property type="entry name" value="NA-bd_OB-fold"/>
</dbReference>
<gene>
    <name evidence="6" type="primary">ruvA</name>
    <name evidence="9" type="ORF">H710_00354</name>
</gene>
<dbReference type="Pfam" id="PF14520">
    <property type="entry name" value="HHH_5"/>
    <property type="match status" value="1"/>
</dbReference>
<dbReference type="GO" id="GO:0000400">
    <property type="term" value="F:four-way junction DNA binding"/>
    <property type="evidence" value="ECO:0007669"/>
    <property type="project" value="UniProtKB-UniRule"/>
</dbReference>
<dbReference type="SUPFAM" id="SSF50249">
    <property type="entry name" value="Nucleic acid-binding proteins"/>
    <property type="match status" value="1"/>
</dbReference>
<dbReference type="HOGENOM" id="CLU_087936_3_0_5"/>
<reference evidence="9 10" key="1">
    <citation type="submission" date="2013-04" db="EMBL/GenBank/DDBJ databases">
        <title>The Genome Sequence of Bartonella bacilliformis Ver097.</title>
        <authorList>
            <consortium name="The Broad Institute Genomics Platform"/>
            <consortium name="The Broad Institute Genome Sequencing Center for Infectious Disease"/>
            <person name="Feldgarden M."/>
            <person name="Kirby J."/>
            <person name="Birtles R."/>
            <person name="Dasch G."/>
            <person name="Hendrix L."/>
            <person name="Koehler J."/>
            <person name="Walker B."/>
            <person name="Young S.K."/>
            <person name="Zeng Q."/>
            <person name="Gargeya S."/>
            <person name="Fitzgerald M."/>
            <person name="Haas B."/>
            <person name="Abouelleil A."/>
            <person name="Allen A.W."/>
            <person name="Alvarado L."/>
            <person name="Arachchi H.M."/>
            <person name="Berlin A.M."/>
            <person name="Chapman S.B."/>
            <person name="Gainer-Dewar J."/>
            <person name="Goldberg J."/>
            <person name="Griggs A."/>
            <person name="Gujja S."/>
            <person name="Hansen M."/>
            <person name="Howarth C."/>
            <person name="Imamovic A."/>
            <person name="Ireland A."/>
            <person name="Larimer J."/>
            <person name="McCowan C."/>
            <person name="Murphy C."/>
            <person name="Pearson M."/>
            <person name="Poon T.W."/>
            <person name="Priest M."/>
            <person name="Roberts A."/>
            <person name="Saif S."/>
            <person name="Shea T."/>
            <person name="Sisk P."/>
            <person name="Sykes S."/>
            <person name="Wortman J."/>
            <person name="Nusbaum C."/>
            <person name="Birren B."/>
        </authorList>
    </citation>
    <scope>NUCLEOTIDE SEQUENCE [LARGE SCALE GENOMIC DNA]</scope>
    <source>
        <strain evidence="9 10">Ver097</strain>
    </source>
</reference>
<evidence type="ECO:0000256" key="1">
    <source>
        <dbReference type="ARBA" id="ARBA00022490"/>
    </source>
</evidence>
<comment type="caution">
    <text evidence="6">Lacks conserved residue(s) required for the propagation of feature annotation.</text>
</comment>
<dbReference type="SUPFAM" id="SSF46929">
    <property type="entry name" value="DNA helicase RuvA subunit, C-terminal domain"/>
    <property type="match status" value="1"/>
</dbReference>
<keyword evidence="5 6" id="KW-0234">DNA repair</keyword>
<accession>A0A072R6M7</accession>
<feature type="domain" description="DNA helicase Holliday junction RuvA type" evidence="7">
    <location>
        <begin position="1"/>
        <end position="62"/>
    </location>
</feature>
<evidence type="ECO:0000259" key="8">
    <source>
        <dbReference type="Pfam" id="PF07499"/>
    </source>
</evidence>
<dbReference type="GO" id="GO:0009378">
    <property type="term" value="F:four-way junction helicase activity"/>
    <property type="evidence" value="ECO:0007669"/>
    <property type="project" value="InterPro"/>
</dbReference>